<proteinExistence type="predicted"/>
<protein>
    <submittedName>
        <fullName evidence="1">Uncharacterized protein</fullName>
    </submittedName>
</protein>
<dbReference type="AlphaFoldDB" id="A0A9D1HPX1"/>
<sequence>MKIKIVQKYMELLDSLFDEIQHHIDMLDWLLDETNKKSVKISKAGIYLKPCFVQVAHAAVKDKICSCYAEFPSVVARSMQS</sequence>
<evidence type="ECO:0000313" key="2">
    <source>
        <dbReference type="Proteomes" id="UP000824175"/>
    </source>
</evidence>
<evidence type="ECO:0000313" key="1">
    <source>
        <dbReference type="EMBL" id="HIU13304.1"/>
    </source>
</evidence>
<reference evidence="1" key="1">
    <citation type="submission" date="2020-10" db="EMBL/GenBank/DDBJ databases">
        <authorList>
            <person name="Gilroy R."/>
        </authorList>
    </citation>
    <scope>NUCLEOTIDE SEQUENCE</scope>
    <source>
        <strain evidence="1">CHK195-11698</strain>
    </source>
</reference>
<dbReference type="EMBL" id="DVMJ01000037">
    <property type="protein sequence ID" value="HIU13304.1"/>
    <property type="molecule type" value="Genomic_DNA"/>
</dbReference>
<reference evidence="1" key="2">
    <citation type="journal article" date="2021" name="PeerJ">
        <title>Extensive microbial diversity within the chicken gut microbiome revealed by metagenomics and culture.</title>
        <authorList>
            <person name="Gilroy R."/>
            <person name="Ravi A."/>
            <person name="Getino M."/>
            <person name="Pursley I."/>
            <person name="Horton D.L."/>
            <person name="Alikhan N.F."/>
            <person name="Baker D."/>
            <person name="Gharbi K."/>
            <person name="Hall N."/>
            <person name="Watson M."/>
            <person name="Adriaenssens E.M."/>
            <person name="Foster-Nyarko E."/>
            <person name="Jarju S."/>
            <person name="Secka A."/>
            <person name="Antonio M."/>
            <person name="Oren A."/>
            <person name="Chaudhuri R.R."/>
            <person name="La Ragione R."/>
            <person name="Hildebrand F."/>
            <person name="Pallen M.J."/>
        </authorList>
    </citation>
    <scope>NUCLEOTIDE SEQUENCE</scope>
    <source>
        <strain evidence="1">CHK195-11698</strain>
    </source>
</reference>
<accession>A0A9D1HPX1</accession>
<gene>
    <name evidence="1" type="ORF">IAD15_04470</name>
</gene>
<name>A0A9D1HPX1_9FIRM</name>
<dbReference type="Proteomes" id="UP000824175">
    <property type="component" value="Unassembled WGS sequence"/>
</dbReference>
<organism evidence="1 2">
    <name type="scientific">Candidatus Fimiplasma intestinipullorum</name>
    <dbReference type="NCBI Taxonomy" id="2840825"/>
    <lineage>
        <taxon>Bacteria</taxon>
        <taxon>Bacillati</taxon>
        <taxon>Bacillota</taxon>
        <taxon>Clostridia</taxon>
        <taxon>Eubacteriales</taxon>
        <taxon>Candidatus Fimiplasma</taxon>
    </lineage>
</organism>
<comment type="caution">
    <text evidence="1">The sequence shown here is derived from an EMBL/GenBank/DDBJ whole genome shotgun (WGS) entry which is preliminary data.</text>
</comment>